<dbReference type="InterPro" id="IPR056518">
    <property type="entry name" value="HEAT_Ints3_C"/>
</dbReference>
<dbReference type="InterPro" id="IPR019333">
    <property type="entry name" value="INTS3_N"/>
</dbReference>
<dbReference type="Pfam" id="PF24566">
    <property type="entry name" value="HEAT_Ints3_C"/>
    <property type="match status" value="1"/>
</dbReference>
<dbReference type="WBParaSite" id="Csp11.Scaffold534.g3240.t1">
    <property type="protein sequence ID" value="Csp11.Scaffold534.g3240.t1"/>
    <property type="gene ID" value="Csp11.Scaffold534.g3240"/>
</dbReference>
<evidence type="ECO:0000313" key="12">
    <source>
        <dbReference type="WBParaSite" id="Csp11.Scaffold534.g3240.t1"/>
    </source>
</evidence>
<feature type="compositionally biased region" description="Basic and acidic residues" evidence="8">
    <location>
        <begin position="552"/>
        <end position="568"/>
    </location>
</feature>
<dbReference type="PANTHER" id="PTHR13587:SF7">
    <property type="entry name" value="INTEGRATOR COMPLEX SUBUNIT 3"/>
    <property type="match status" value="1"/>
</dbReference>
<name>A0A1I7T7S3_9PELO</name>
<dbReference type="STRING" id="1561998.A0A1I7T7S3"/>
<evidence type="ECO:0000256" key="7">
    <source>
        <dbReference type="ARBA" id="ARBA00054331"/>
    </source>
</evidence>
<evidence type="ECO:0000256" key="8">
    <source>
        <dbReference type="SAM" id="MobiDB-lite"/>
    </source>
</evidence>
<feature type="compositionally biased region" description="Low complexity" evidence="8">
    <location>
        <begin position="540"/>
        <end position="551"/>
    </location>
</feature>
<organism evidence="11 12">
    <name type="scientific">Caenorhabditis tropicalis</name>
    <dbReference type="NCBI Taxonomy" id="1561998"/>
    <lineage>
        <taxon>Eukaryota</taxon>
        <taxon>Metazoa</taxon>
        <taxon>Ecdysozoa</taxon>
        <taxon>Nematoda</taxon>
        <taxon>Chromadorea</taxon>
        <taxon>Rhabditida</taxon>
        <taxon>Rhabditina</taxon>
        <taxon>Rhabditomorpha</taxon>
        <taxon>Rhabditoidea</taxon>
        <taxon>Rhabditidae</taxon>
        <taxon>Peloderinae</taxon>
        <taxon>Caenorhabditis</taxon>
    </lineage>
</organism>
<evidence type="ECO:0000256" key="5">
    <source>
        <dbReference type="ARBA" id="ARBA00023242"/>
    </source>
</evidence>
<feature type="domain" description="Integrator complex subunit 3 N-terminal" evidence="9">
    <location>
        <begin position="57"/>
        <end position="479"/>
    </location>
</feature>
<keyword evidence="11" id="KW-1185">Reference proteome</keyword>
<comment type="similarity">
    <text evidence="3">Belongs to the Integrator subunit 3 family.</text>
</comment>
<dbReference type="GO" id="GO:0005634">
    <property type="term" value="C:nucleus"/>
    <property type="evidence" value="ECO:0007669"/>
    <property type="project" value="UniProtKB-SubCell"/>
</dbReference>
<sequence>MNEQHARRIQKLMKINMKAETPPEPIARLVTDSISLDNRITGKSDKEVIDILISKEEQDSRSIGVMYHILTSIDNPEIFQKMIKFINGAGVEYWHYVLCNINMIFFECWPVIHLQCKEQLIRLIREAVRQNVKQIENVLMNAYRVASVSADLMGKQKIFMMLTRIIRENEGWFKAQRQCAALVSIIITSTTAVIASSPAPMTAQDTFRESLTDLVHWVIKNKKTDCITLGRDFILVLFRLGKTPQGEDIWKDLATNPASYGVAGIEDFMIKPNLIQHLRISIELDRKLQFMVTSGGKNTLIYFSWLTNKFFRGPDGPSLRAECVRFMLYMNLDPAKYPPSVFETRIQIIHLLLTTVSAVHEQQFLKLCLFLDWFGCDERNLINYNYVEVPFAVIRYALFLTPGPPHPNSIVQSSHCSHYANSLLEYLCKSVDTLIPVLSDYFRKNLNNAMKCCRDRLQHGFSQVLENSKIDRKTTEQLRAVFPDFIRNGGVALPVARLKKKPVEEIKQAVPSTSASQSGSSEKIEKPTEKPSEKPAPIDSQRASSSRQSTSDVEKLQKKEKAEKEEKDLNTSLKLLRGEVGAKMVALKTQWHSLDDDADKCEAVEAVLQLMLNTEENFDDAQQELAAQCLQGIMGCVVEDEKSLLPDNEKDLSEAFTHPIYSVLKFLCNPPNDDDCSTDMMATMLAAMREKDSSLTYVLLYFIKGTSGSRSRDTIDCYKDIAKMSGRRVDEMLASDLQLCAINDIRLFANLVPFVFSHFEEEVMTTPDLLSTLCSNLDAIQLRSFVSEIIREEIKLFRKESFTKIVMGSVEWATTPQWVFWHLIHADGVPIEWFLSTIPKLDFKNHHEAIANILLMMKRMDREPWAGLIRALFARVPHKGDTFTVDALKVLIEDSDQCQKVSELVAQLIKKLIGNNDLVGVGVRATKKGNPTKLTLQQVLEHLQHFSTSCVEKKQRSTESFMSRNPLQEAFASIRVNEKASMLVRMYSNLFGAMEIIAQETKEHSSSRTLRGNSSSRQGSTGDKQQSQQQSKRKTGDTDDEQNNKKRKVHKEVIELSDSDSD</sequence>
<proteinExistence type="inferred from homology"/>
<evidence type="ECO:0000256" key="4">
    <source>
        <dbReference type="ARBA" id="ARBA00022490"/>
    </source>
</evidence>
<evidence type="ECO:0000259" key="10">
    <source>
        <dbReference type="Pfam" id="PF24566"/>
    </source>
</evidence>
<dbReference type="InterPro" id="IPR045334">
    <property type="entry name" value="INTS3"/>
</dbReference>
<evidence type="ECO:0000256" key="2">
    <source>
        <dbReference type="ARBA" id="ARBA00004496"/>
    </source>
</evidence>
<comment type="subcellular location">
    <subcellularLocation>
        <location evidence="2">Cytoplasm</location>
    </subcellularLocation>
    <subcellularLocation>
        <location evidence="1">Nucleus</location>
    </subcellularLocation>
</comment>
<keyword evidence="5" id="KW-0539">Nucleus</keyword>
<evidence type="ECO:0000256" key="6">
    <source>
        <dbReference type="ARBA" id="ARBA00032741"/>
    </source>
</evidence>
<protein>
    <recommendedName>
        <fullName evidence="6">SOSS complex subunit A homolog</fullName>
    </recommendedName>
</protein>
<feature type="compositionally biased region" description="Low complexity" evidence="8">
    <location>
        <begin position="1007"/>
        <end position="1030"/>
    </location>
</feature>
<dbReference type="AlphaFoldDB" id="A0A1I7T7S3"/>
<evidence type="ECO:0000259" key="9">
    <source>
        <dbReference type="Pfam" id="PF10189"/>
    </source>
</evidence>
<feature type="compositionally biased region" description="Polar residues" evidence="8">
    <location>
        <begin position="510"/>
        <end position="521"/>
    </location>
</feature>
<feature type="region of interest" description="Disordered" evidence="8">
    <location>
        <begin position="1001"/>
        <end position="1062"/>
    </location>
</feature>
<evidence type="ECO:0000313" key="11">
    <source>
        <dbReference type="Proteomes" id="UP000095282"/>
    </source>
</evidence>
<reference evidence="12" key="1">
    <citation type="submission" date="2016-11" db="UniProtKB">
        <authorList>
            <consortium name="WormBaseParasite"/>
        </authorList>
    </citation>
    <scope>IDENTIFICATION</scope>
</reference>
<accession>A0A1I7T7S3</accession>
<dbReference type="Proteomes" id="UP000095282">
    <property type="component" value="Unplaced"/>
</dbReference>
<feature type="compositionally biased region" description="Basic and acidic residues" evidence="8">
    <location>
        <begin position="522"/>
        <end position="533"/>
    </location>
</feature>
<dbReference type="eggNOG" id="KOG4262">
    <property type="taxonomic scope" value="Eukaryota"/>
</dbReference>
<evidence type="ECO:0000256" key="3">
    <source>
        <dbReference type="ARBA" id="ARBA00006130"/>
    </source>
</evidence>
<feature type="domain" description="Ints3-like C-terminal" evidence="10">
    <location>
        <begin position="595"/>
        <end position="991"/>
    </location>
</feature>
<evidence type="ECO:0000256" key="1">
    <source>
        <dbReference type="ARBA" id="ARBA00004123"/>
    </source>
</evidence>
<dbReference type="Pfam" id="PF10189">
    <property type="entry name" value="Ints3_N"/>
    <property type="match status" value="1"/>
</dbReference>
<dbReference type="PANTHER" id="PTHR13587">
    <property type="entry name" value="INTEGRATOR COMPLEX SUBUNIT 3"/>
    <property type="match status" value="1"/>
</dbReference>
<keyword evidence="4" id="KW-0963">Cytoplasm</keyword>
<comment type="function">
    <text evidence="7">Component of the integrator complex, a multiprotein complex that terminates RNA polymerase II (Pol II) transcription in the promoter-proximal region of genes. The integrator complex provides a quality checkpoint during transcription elongation by driving premature transcription termination of transcripts that are unfavorably configured for transcriptional elongation: the complex terminates transcription by (1) catalyzing dephosphorylation of the C-terminal domain (CTD) of Pol II subunit Polr2A/Rbp1 and Spt5, and (2) degrading the exiting nascent RNA transcript via endonuclease activity. The integrator complex is also involved in the 3'-end processing of the U7 snRNA, and also the spliceosomal snRNAs U1, U2, U4 and U5.</text>
</comment>
<dbReference type="GO" id="GO:0005737">
    <property type="term" value="C:cytoplasm"/>
    <property type="evidence" value="ECO:0007669"/>
    <property type="project" value="UniProtKB-SubCell"/>
</dbReference>
<feature type="region of interest" description="Disordered" evidence="8">
    <location>
        <begin position="506"/>
        <end position="568"/>
    </location>
</feature>